<sequence>MWGKLAANPKTAPLLQDQQFVAQVCTLPCTLPPYTNTISIATDDAGEPTTRRKCL</sequence>
<dbReference type="OrthoDB" id="2423701at2759"/>
<dbReference type="Proteomes" id="UP000054097">
    <property type="component" value="Unassembled WGS sequence"/>
</dbReference>
<accession>A0A0C2WTG6</accession>
<protein>
    <submittedName>
        <fullName evidence="1">Uncharacterized protein</fullName>
    </submittedName>
</protein>
<proteinExistence type="predicted"/>
<dbReference type="AlphaFoldDB" id="A0A0C2WTG6"/>
<reference evidence="2" key="2">
    <citation type="submission" date="2015-01" db="EMBL/GenBank/DDBJ databases">
        <title>Evolutionary Origins and Diversification of the Mycorrhizal Mutualists.</title>
        <authorList>
            <consortium name="DOE Joint Genome Institute"/>
            <consortium name="Mycorrhizal Genomics Consortium"/>
            <person name="Kohler A."/>
            <person name="Kuo A."/>
            <person name="Nagy L.G."/>
            <person name="Floudas D."/>
            <person name="Copeland A."/>
            <person name="Barry K.W."/>
            <person name="Cichocki N."/>
            <person name="Veneault-Fourrey C."/>
            <person name="LaButti K."/>
            <person name="Lindquist E.A."/>
            <person name="Lipzen A."/>
            <person name="Lundell T."/>
            <person name="Morin E."/>
            <person name="Murat C."/>
            <person name="Riley R."/>
            <person name="Ohm R."/>
            <person name="Sun H."/>
            <person name="Tunlid A."/>
            <person name="Henrissat B."/>
            <person name="Grigoriev I.V."/>
            <person name="Hibbett D.S."/>
            <person name="Martin F."/>
        </authorList>
    </citation>
    <scope>NUCLEOTIDE SEQUENCE [LARGE SCALE GENOMIC DNA]</scope>
    <source>
        <strain evidence="2">MAFF 305830</strain>
    </source>
</reference>
<gene>
    <name evidence="1" type="ORF">M408DRAFT_328720</name>
</gene>
<dbReference type="EMBL" id="KN824288">
    <property type="protein sequence ID" value="KIM29458.1"/>
    <property type="molecule type" value="Genomic_DNA"/>
</dbReference>
<reference evidence="1 2" key="1">
    <citation type="submission" date="2014-04" db="EMBL/GenBank/DDBJ databases">
        <authorList>
            <consortium name="DOE Joint Genome Institute"/>
            <person name="Kuo A."/>
            <person name="Zuccaro A."/>
            <person name="Kohler A."/>
            <person name="Nagy L.G."/>
            <person name="Floudas D."/>
            <person name="Copeland A."/>
            <person name="Barry K.W."/>
            <person name="Cichocki N."/>
            <person name="Veneault-Fourrey C."/>
            <person name="LaButti K."/>
            <person name="Lindquist E.A."/>
            <person name="Lipzen A."/>
            <person name="Lundell T."/>
            <person name="Morin E."/>
            <person name="Murat C."/>
            <person name="Sun H."/>
            <person name="Tunlid A."/>
            <person name="Henrissat B."/>
            <person name="Grigoriev I.V."/>
            <person name="Hibbett D.S."/>
            <person name="Martin F."/>
            <person name="Nordberg H.P."/>
            <person name="Cantor M.N."/>
            <person name="Hua S.X."/>
        </authorList>
    </citation>
    <scope>NUCLEOTIDE SEQUENCE [LARGE SCALE GENOMIC DNA]</scope>
    <source>
        <strain evidence="1 2">MAFF 305830</strain>
    </source>
</reference>
<evidence type="ECO:0000313" key="2">
    <source>
        <dbReference type="Proteomes" id="UP000054097"/>
    </source>
</evidence>
<dbReference type="HOGENOM" id="CLU_3033864_0_0_1"/>
<name>A0A0C2WTG6_SERVB</name>
<keyword evidence="2" id="KW-1185">Reference proteome</keyword>
<organism evidence="1 2">
    <name type="scientific">Serendipita vermifera MAFF 305830</name>
    <dbReference type="NCBI Taxonomy" id="933852"/>
    <lineage>
        <taxon>Eukaryota</taxon>
        <taxon>Fungi</taxon>
        <taxon>Dikarya</taxon>
        <taxon>Basidiomycota</taxon>
        <taxon>Agaricomycotina</taxon>
        <taxon>Agaricomycetes</taxon>
        <taxon>Sebacinales</taxon>
        <taxon>Serendipitaceae</taxon>
        <taxon>Serendipita</taxon>
    </lineage>
</organism>
<dbReference type="Gene3D" id="1.10.260.100">
    <property type="match status" value="1"/>
</dbReference>
<evidence type="ECO:0000313" key="1">
    <source>
        <dbReference type="EMBL" id="KIM29458.1"/>
    </source>
</evidence>